<keyword evidence="1" id="KW-0812">Transmembrane</keyword>
<feature type="domain" description="Protein kinase" evidence="2">
    <location>
        <begin position="401"/>
        <end position="666"/>
    </location>
</feature>
<keyword evidence="1" id="KW-1133">Transmembrane helix</keyword>
<evidence type="ECO:0000313" key="4">
    <source>
        <dbReference type="Proteomes" id="UP001632037"/>
    </source>
</evidence>
<dbReference type="CDD" id="cd13999">
    <property type="entry name" value="STKc_MAP3K-like"/>
    <property type="match status" value="1"/>
</dbReference>
<proteinExistence type="predicted"/>
<protein>
    <recommendedName>
        <fullName evidence="2">Protein kinase domain-containing protein</fullName>
    </recommendedName>
</protein>
<dbReference type="Gene3D" id="1.10.510.10">
    <property type="entry name" value="Transferase(Phosphotransferase) domain 1"/>
    <property type="match status" value="1"/>
</dbReference>
<dbReference type="InterPro" id="IPR011009">
    <property type="entry name" value="Kinase-like_dom_sf"/>
</dbReference>
<organism evidence="3 4">
    <name type="scientific">Phytophthora oleae</name>
    <dbReference type="NCBI Taxonomy" id="2107226"/>
    <lineage>
        <taxon>Eukaryota</taxon>
        <taxon>Sar</taxon>
        <taxon>Stramenopiles</taxon>
        <taxon>Oomycota</taxon>
        <taxon>Peronosporomycetes</taxon>
        <taxon>Peronosporales</taxon>
        <taxon>Peronosporaceae</taxon>
        <taxon>Phytophthora</taxon>
    </lineage>
</organism>
<gene>
    <name evidence="3" type="ORF">V7S43_014213</name>
</gene>
<evidence type="ECO:0000259" key="2">
    <source>
        <dbReference type="PROSITE" id="PS50011"/>
    </source>
</evidence>
<feature type="transmembrane region" description="Helical" evidence="1">
    <location>
        <begin position="278"/>
        <end position="300"/>
    </location>
</feature>
<evidence type="ECO:0000256" key="1">
    <source>
        <dbReference type="SAM" id="Phobius"/>
    </source>
</evidence>
<accession>A0ABD3F326</accession>
<name>A0ABD3F326_9STRA</name>
<dbReference type="EMBL" id="JBIMZQ010000039">
    <property type="protein sequence ID" value="KAL3660811.1"/>
    <property type="molecule type" value="Genomic_DNA"/>
</dbReference>
<dbReference type="PANTHER" id="PTHR44329:SF214">
    <property type="entry name" value="PROTEIN KINASE DOMAIN-CONTAINING PROTEIN"/>
    <property type="match status" value="1"/>
</dbReference>
<keyword evidence="4" id="KW-1185">Reference proteome</keyword>
<dbReference type="InterPro" id="IPR008271">
    <property type="entry name" value="Ser/Thr_kinase_AS"/>
</dbReference>
<dbReference type="SUPFAM" id="SSF56112">
    <property type="entry name" value="Protein kinase-like (PK-like)"/>
    <property type="match status" value="1"/>
</dbReference>
<dbReference type="PANTHER" id="PTHR44329">
    <property type="entry name" value="SERINE/THREONINE-PROTEIN KINASE TNNI3K-RELATED"/>
    <property type="match status" value="1"/>
</dbReference>
<dbReference type="Pfam" id="PF07714">
    <property type="entry name" value="PK_Tyr_Ser-Thr"/>
    <property type="match status" value="1"/>
</dbReference>
<dbReference type="InterPro" id="IPR001245">
    <property type="entry name" value="Ser-Thr/Tyr_kinase_cat_dom"/>
</dbReference>
<dbReference type="Proteomes" id="UP001632037">
    <property type="component" value="Unassembled WGS sequence"/>
</dbReference>
<dbReference type="InterPro" id="IPR051681">
    <property type="entry name" value="Ser/Thr_Kinases-Pseudokinases"/>
</dbReference>
<evidence type="ECO:0000313" key="3">
    <source>
        <dbReference type="EMBL" id="KAL3660811.1"/>
    </source>
</evidence>
<comment type="caution">
    <text evidence="3">The sequence shown here is derived from an EMBL/GenBank/DDBJ whole genome shotgun (WGS) entry which is preliminary data.</text>
</comment>
<sequence>MTFRRLSTSFDDALLPTNATYFAFDGSNSDLARQLYLRAKAGGSASKFTNLALPDAVQERLDSLNLVWEELPGIAQRALLWDSGFVVTFDNKVVQVWTIGDHSMTDLAVPLSQFNAVGCAEMNCTHPEFNDVKSFSNWHCNGEQILTAARCVVEDFEEGGEIHLAMWMTGGNPKVVPMPRIRKHEWKDNSTNKSYVVAAVHTVDLEQEATYDECPTVKQNEGYGSLVLPCFLKSNISEGVRDAMEEVQGSPWVSRWLKDVYSESKSTSATFNSGGFKLALVAPIAGVLVVIGILALVVLVKRKRRNVEADALENSLIGLETCRSQSFKEDKPRESDFTLDTSVAPTLDDTLTVSHRGIDKTIKFLSSSSSASDFDSGSNSTLQILLRSEFLVGKRIPFDSLRFNRSLSKGACGEVWLGEFQGQQVAVKRLLQAKPHRADEVEEFAQEIELSASLIHPNIVTFIGVAWNSLNNLVMALEFFPMGDLQAYLAKNSDLLSWSRDKIHIAVGVGRALEYLHSRSPPLIHRDLKSKNILLTDQLEAKLIDFGVSRIRQEHSMTAGVGTPYWTAPEILEGKRYTEQADLYSFGVVLSELDTGKLPYHDVLTSEGKKLKPFQILTDVMAGMLRPSFSEECPSRIRRIGVACCQHDPSRRPTAAQVATMLQDID</sequence>
<dbReference type="SMART" id="SM00220">
    <property type="entry name" value="S_TKc"/>
    <property type="match status" value="1"/>
</dbReference>
<dbReference type="InterPro" id="IPR000719">
    <property type="entry name" value="Prot_kinase_dom"/>
</dbReference>
<dbReference type="AlphaFoldDB" id="A0ABD3F326"/>
<dbReference type="PROSITE" id="PS00108">
    <property type="entry name" value="PROTEIN_KINASE_ST"/>
    <property type="match status" value="1"/>
</dbReference>
<dbReference type="Gene3D" id="3.30.200.20">
    <property type="entry name" value="Phosphorylase Kinase, domain 1"/>
    <property type="match status" value="1"/>
</dbReference>
<reference evidence="3 4" key="1">
    <citation type="submission" date="2024-09" db="EMBL/GenBank/DDBJ databases">
        <title>Genome sequencing and assembly of Phytophthora oleae, isolate VK10A, causative agent of rot of olive drupes.</title>
        <authorList>
            <person name="Conti Taguali S."/>
            <person name="Riolo M."/>
            <person name="La Spada F."/>
            <person name="Cacciola S.O."/>
            <person name="Dionisio G."/>
        </authorList>
    </citation>
    <scope>NUCLEOTIDE SEQUENCE [LARGE SCALE GENOMIC DNA]</scope>
    <source>
        <strain evidence="3 4">VK10A</strain>
    </source>
</reference>
<dbReference type="PROSITE" id="PS50011">
    <property type="entry name" value="PROTEIN_KINASE_DOM"/>
    <property type="match status" value="1"/>
</dbReference>
<keyword evidence="1" id="KW-0472">Membrane</keyword>